<dbReference type="AlphaFoldDB" id="A0A4P9XJL4"/>
<organism evidence="2 3">
    <name type="scientific">Thamnocephalis sphaerospora</name>
    <dbReference type="NCBI Taxonomy" id="78915"/>
    <lineage>
        <taxon>Eukaryota</taxon>
        <taxon>Fungi</taxon>
        <taxon>Fungi incertae sedis</taxon>
        <taxon>Zoopagomycota</taxon>
        <taxon>Zoopagomycotina</taxon>
        <taxon>Zoopagomycetes</taxon>
        <taxon>Zoopagales</taxon>
        <taxon>Sigmoideomycetaceae</taxon>
        <taxon>Thamnocephalis</taxon>
    </lineage>
</organism>
<evidence type="ECO:0000313" key="2">
    <source>
        <dbReference type="EMBL" id="RKP05957.1"/>
    </source>
</evidence>
<evidence type="ECO:0000313" key="3">
    <source>
        <dbReference type="Proteomes" id="UP000271241"/>
    </source>
</evidence>
<proteinExistence type="predicted"/>
<feature type="signal peptide" evidence="1">
    <location>
        <begin position="1"/>
        <end position="27"/>
    </location>
</feature>
<reference evidence="3" key="1">
    <citation type="journal article" date="2018" name="Nat. Microbiol.">
        <title>Leveraging single-cell genomics to expand the fungal tree of life.</title>
        <authorList>
            <person name="Ahrendt S.R."/>
            <person name="Quandt C.A."/>
            <person name="Ciobanu D."/>
            <person name="Clum A."/>
            <person name="Salamov A."/>
            <person name="Andreopoulos B."/>
            <person name="Cheng J.F."/>
            <person name="Woyke T."/>
            <person name="Pelin A."/>
            <person name="Henrissat B."/>
            <person name="Reynolds N.K."/>
            <person name="Benny G.L."/>
            <person name="Smith M.E."/>
            <person name="James T.Y."/>
            <person name="Grigoriev I.V."/>
        </authorList>
    </citation>
    <scope>NUCLEOTIDE SEQUENCE [LARGE SCALE GENOMIC DNA]</scope>
    <source>
        <strain evidence="3">RSA 1356</strain>
    </source>
</reference>
<dbReference type="Proteomes" id="UP000271241">
    <property type="component" value="Unassembled WGS sequence"/>
</dbReference>
<feature type="chain" id="PRO_5020994521" evidence="1">
    <location>
        <begin position="28"/>
        <end position="221"/>
    </location>
</feature>
<keyword evidence="1" id="KW-0732">Signal</keyword>
<dbReference type="EMBL" id="KZ992989">
    <property type="protein sequence ID" value="RKP05957.1"/>
    <property type="molecule type" value="Genomic_DNA"/>
</dbReference>
<gene>
    <name evidence="2" type="ORF">THASP1DRAFT_25633</name>
</gene>
<accession>A0A4P9XJL4</accession>
<evidence type="ECO:0000256" key="1">
    <source>
        <dbReference type="SAM" id="SignalP"/>
    </source>
</evidence>
<protein>
    <submittedName>
        <fullName evidence="2">Uncharacterized protein</fullName>
    </submittedName>
</protein>
<name>A0A4P9XJL4_9FUNG</name>
<keyword evidence="3" id="KW-1185">Reference proteome</keyword>
<sequence>MRVTSLLGITAAVTLAALALAGSSADAAIIPSSSSQPAAPEPSSSDFVTIPDEYTDFKQYSKLFTLEPHFAVFQPKGTRMQYDRDEKGRVRVIKAINSKNEVVSEMLVIHKLESDQIDSIFIEDYSQGGSTMSDSAFVTFKYDKETNMINHYGVVTPRGSAWTETEYVRRRKDDPPVEPEKEPAKFMYFLDLGYKKTLPLKMQPWNGKEIKLLAAPDATNA</sequence>